<feature type="region of interest" description="Disordered" evidence="2">
    <location>
        <begin position="152"/>
        <end position="192"/>
    </location>
</feature>
<dbReference type="Proteomes" id="UP000694871">
    <property type="component" value="Unplaced"/>
</dbReference>
<proteinExistence type="inferred from homology"/>
<reference evidence="4" key="1">
    <citation type="submission" date="2025-08" db="UniProtKB">
        <authorList>
            <consortium name="RefSeq"/>
        </authorList>
    </citation>
    <scope>IDENTIFICATION</scope>
</reference>
<keyword evidence="3" id="KW-1185">Reference proteome</keyword>
<dbReference type="Pfam" id="PF05760">
    <property type="entry name" value="IER"/>
    <property type="match status" value="1"/>
</dbReference>
<sequence>MLRGRRGRMECALDAQSLISISLRKIHSSRTQRGGIKLHKNLLVSYVLRNARQLYLSERYAELYRRQHHHHHYQEGGGGVLLGMPPGACAPASVGEIAADFSPLHLQGDADDHEGGGGGLQPGQPPRSCALARVGVGSELLEMPVCAALLPGAPQDEEPLGLPPPPAPPAALSGLCRDASPAAFYQPRPNEQ</sequence>
<dbReference type="RefSeq" id="XP_015282860.1">
    <property type="nucleotide sequence ID" value="XM_015427374.1"/>
</dbReference>
<dbReference type="InterPro" id="IPR008653">
    <property type="entry name" value="IER"/>
</dbReference>
<feature type="region of interest" description="Disordered" evidence="2">
    <location>
        <begin position="105"/>
        <end position="126"/>
    </location>
</feature>
<gene>
    <name evidence="4" type="primary">IER5L</name>
</gene>
<dbReference type="PANTHER" id="PTHR15895">
    <property type="entry name" value="IMMEDIATE EARLY RESPONSE GENE"/>
    <property type="match status" value="1"/>
</dbReference>
<dbReference type="GeneID" id="107124000"/>
<evidence type="ECO:0000313" key="4">
    <source>
        <dbReference type="RefSeq" id="XP_015282860.1"/>
    </source>
</evidence>
<evidence type="ECO:0000256" key="1">
    <source>
        <dbReference type="ARBA" id="ARBA00006186"/>
    </source>
</evidence>
<comment type="similarity">
    <text evidence="1">Belongs to the IER family.</text>
</comment>
<evidence type="ECO:0000313" key="3">
    <source>
        <dbReference type="Proteomes" id="UP000694871"/>
    </source>
</evidence>
<protein>
    <submittedName>
        <fullName evidence="4">Immediate early response gene 5-like protein</fullName>
    </submittedName>
</protein>
<evidence type="ECO:0000256" key="2">
    <source>
        <dbReference type="SAM" id="MobiDB-lite"/>
    </source>
</evidence>
<accession>A0ABM1LA73</accession>
<name>A0ABM1LA73_GEKJA</name>
<organism evidence="3 4">
    <name type="scientific">Gekko japonicus</name>
    <name type="common">Schlegel's Japanese gecko</name>
    <dbReference type="NCBI Taxonomy" id="146911"/>
    <lineage>
        <taxon>Eukaryota</taxon>
        <taxon>Metazoa</taxon>
        <taxon>Chordata</taxon>
        <taxon>Craniata</taxon>
        <taxon>Vertebrata</taxon>
        <taxon>Euteleostomi</taxon>
        <taxon>Lepidosauria</taxon>
        <taxon>Squamata</taxon>
        <taxon>Bifurcata</taxon>
        <taxon>Gekkota</taxon>
        <taxon>Gekkonidae</taxon>
        <taxon>Gekkoninae</taxon>
        <taxon>Gekko</taxon>
    </lineage>
</organism>